<dbReference type="SUPFAM" id="SSF53448">
    <property type="entry name" value="Nucleotide-diphospho-sugar transferases"/>
    <property type="match status" value="1"/>
</dbReference>
<dbReference type="InterPro" id="IPR029044">
    <property type="entry name" value="Nucleotide-diphossugar_trans"/>
</dbReference>
<keyword evidence="1" id="KW-0808">Transferase</keyword>
<keyword evidence="2" id="KW-1185">Reference proteome</keyword>
<proteinExistence type="predicted"/>
<evidence type="ECO:0000313" key="1">
    <source>
        <dbReference type="EMBL" id="MFC4699417.1"/>
    </source>
</evidence>
<accession>A0ABV9LSH9</accession>
<protein>
    <submittedName>
        <fullName evidence="1">Glycosyltransferase family 2 protein</fullName>
        <ecNumber evidence="1">2.4.-.-</ecNumber>
    </submittedName>
</protein>
<gene>
    <name evidence="1" type="ORF">ACFO4O_04505</name>
</gene>
<reference evidence="2" key="1">
    <citation type="journal article" date="2019" name="Int. J. Syst. Evol. Microbiol.">
        <title>The Global Catalogue of Microorganisms (GCM) 10K type strain sequencing project: providing services to taxonomists for standard genome sequencing and annotation.</title>
        <authorList>
            <consortium name="The Broad Institute Genomics Platform"/>
            <consortium name="The Broad Institute Genome Sequencing Center for Infectious Disease"/>
            <person name="Wu L."/>
            <person name="Ma J."/>
        </authorList>
    </citation>
    <scope>NUCLEOTIDE SEQUENCE [LARGE SCALE GENOMIC DNA]</scope>
    <source>
        <strain evidence="2">KACC 12507</strain>
    </source>
</reference>
<keyword evidence="1" id="KW-0328">Glycosyltransferase</keyword>
<sequence length="352" mass="40593">MFLKKLFAGKQSKPTKILLAGIAKNEAAYLPEWLLHHLYFGLDHIDVFVNRTSDNTDEISRQFASNNQVSFINADHIFTEGAVNPQKVAYFSALKTASEREFSHVLFLDIDEFWTPKDLRSSIKELVQTSIDADSISFEWINKFKPERNFARAIEPQMRVIRAPQVKSLLKTRAKLPRGMNPHNVVDPSFKYKLANGENFVCDDNRMSRVQQHELSKPVKEAFIVHRPYRSQMEYIANLGKFNPEQQADNEVPIKSNRRKGYPAADDTEHLSFNQEAFERYDAFMHAQMSNYDDAIKRAQIFIQAEYERVLNIVAEANPLASKVIEASFKNIDLVDAKKALEQFRERTEAIS</sequence>
<evidence type="ECO:0000313" key="2">
    <source>
        <dbReference type="Proteomes" id="UP001595897"/>
    </source>
</evidence>
<dbReference type="Proteomes" id="UP001595897">
    <property type="component" value="Unassembled WGS sequence"/>
</dbReference>
<comment type="caution">
    <text evidence="1">The sequence shown here is derived from an EMBL/GenBank/DDBJ whole genome shotgun (WGS) entry which is preliminary data.</text>
</comment>
<dbReference type="GO" id="GO:0016757">
    <property type="term" value="F:glycosyltransferase activity"/>
    <property type="evidence" value="ECO:0007669"/>
    <property type="project" value="UniProtKB-KW"/>
</dbReference>
<dbReference type="Pfam" id="PF13704">
    <property type="entry name" value="Glyco_tranf_2_4"/>
    <property type="match status" value="1"/>
</dbReference>
<dbReference type="EC" id="2.4.-.-" evidence="1"/>
<name>A0ABV9LSH9_9ALTE</name>
<organism evidence="1 2">
    <name type="scientific">Glaciecola siphonariae</name>
    <dbReference type="NCBI Taxonomy" id="521012"/>
    <lineage>
        <taxon>Bacteria</taxon>
        <taxon>Pseudomonadati</taxon>
        <taxon>Pseudomonadota</taxon>
        <taxon>Gammaproteobacteria</taxon>
        <taxon>Alteromonadales</taxon>
        <taxon>Alteromonadaceae</taxon>
        <taxon>Glaciecola</taxon>
    </lineage>
</organism>
<dbReference type="RefSeq" id="WP_382406165.1">
    <property type="nucleotide sequence ID" value="NZ_JBHSGU010000002.1"/>
</dbReference>
<dbReference type="EMBL" id="JBHSGU010000002">
    <property type="protein sequence ID" value="MFC4699417.1"/>
    <property type="molecule type" value="Genomic_DNA"/>
</dbReference>